<sequence length="204" mass="22032">MNLALTGTDGDSAVADLAEDLAMLRVAAGKRVLLVSPNPGAYDARLYDDLVIDASYLSAAHVAANAKADAALARAGVILALLRPEALERDGCAALLSRLQMAQRANPAARVLVAVAHGRKPLTPHQAGCVLVFTAQLPHARLADTLVLDDAADTYHSRHSELELSAYKEDRKLCAPEVRHLYREIFRNRSEEVYMGALFPRQAI</sequence>
<accession>A0A4Y9SQH8</accession>
<name>A0A4Y9SQH8_9BURK</name>
<dbReference type="Proteomes" id="UP000297729">
    <property type="component" value="Unassembled WGS sequence"/>
</dbReference>
<gene>
    <name evidence="1" type="ORF">E4L98_04960</name>
</gene>
<organism evidence="1 2">
    <name type="scientific">Duganella callida</name>
    <dbReference type="NCBI Taxonomy" id="2561932"/>
    <lineage>
        <taxon>Bacteria</taxon>
        <taxon>Pseudomonadati</taxon>
        <taxon>Pseudomonadota</taxon>
        <taxon>Betaproteobacteria</taxon>
        <taxon>Burkholderiales</taxon>
        <taxon>Oxalobacteraceae</taxon>
        <taxon>Telluria group</taxon>
        <taxon>Duganella</taxon>
    </lineage>
</organism>
<dbReference type="AlphaFoldDB" id="A0A4Y9SQH8"/>
<dbReference type="OrthoDB" id="8776962at2"/>
<proteinExistence type="predicted"/>
<dbReference type="RefSeq" id="WP_135200465.1">
    <property type="nucleotide sequence ID" value="NZ_SPVG01000045.1"/>
</dbReference>
<reference evidence="1 2" key="1">
    <citation type="submission" date="2019-03" db="EMBL/GenBank/DDBJ databases">
        <title>Draft Genome Sequence of Duganella callidus sp. nov., a Novel Duganella Species Isolated from Cultivated Soil.</title>
        <authorList>
            <person name="Raths R."/>
            <person name="Peta V."/>
            <person name="Bucking H."/>
        </authorList>
    </citation>
    <scope>NUCLEOTIDE SEQUENCE [LARGE SCALE GENOMIC DNA]</scope>
    <source>
        <strain evidence="1 2">DN04</strain>
    </source>
</reference>
<comment type="caution">
    <text evidence="1">The sequence shown here is derived from an EMBL/GenBank/DDBJ whole genome shotgun (WGS) entry which is preliminary data.</text>
</comment>
<evidence type="ECO:0000313" key="1">
    <source>
        <dbReference type="EMBL" id="TFW28841.1"/>
    </source>
</evidence>
<dbReference type="EMBL" id="SPVG01000045">
    <property type="protein sequence ID" value="TFW28841.1"/>
    <property type="molecule type" value="Genomic_DNA"/>
</dbReference>
<keyword evidence="2" id="KW-1185">Reference proteome</keyword>
<evidence type="ECO:0000313" key="2">
    <source>
        <dbReference type="Proteomes" id="UP000297729"/>
    </source>
</evidence>
<protein>
    <submittedName>
        <fullName evidence="1">Uncharacterized protein</fullName>
    </submittedName>
</protein>